<evidence type="ECO:0000256" key="1">
    <source>
        <dbReference type="SAM" id="MobiDB-lite"/>
    </source>
</evidence>
<organism evidence="2">
    <name type="scientific">Caldilineaceae bacterium SB0664_bin_27</name>
    <dbReference type="NCBI Taxonomy" id="2605260"/>
    <lineage>
        <taxon>Bacteria</taxon>
        <taxon>Bacillati</taxon>
        <taxon>Chloroflexota</taxon>
        <taxon>Caldilineae</taxon>
        <taxon>Caldilineales</taxon>
        <taxon>Caldilineaceae</taxon>
    </lineage>
</organism>
<comment type="caution">
    <text evidence="2">The sequence shown here is derived from an EMBL/GenBank/DDBJ whole genome shotgun (WGS) entry which is preliminary data.</text>
</comment>
<reference evidence="2" key="1">
    <citation type="submission" date="2019-09" db="EMBL/GenBank/DDBJ databases">
        <title>Characterisation of the sponge microbiome using genome-centric metagenomics.</title>
        <authorList>
            <person name="Engelberts J.P."/>
            <person name="Robbins S.J."/>
            <person name="De Goeij J.M."/>
            <person name="Aranda M."/>
            <person name="Bell S.C."/>
            <person name="Webster N.S."/>
        </authorList>
    </citation>
    <scope>NUCLEOTIDE SEQUENCE</scope>
    <source>
        <strain evidence="2">SB0664_bin_27</strain>
    </source>
</reference>
<sequence>MEKKNDLHGRFDEMVSAVLDPPPEKRKGRKPLRSVQERDEQRLKERRRIRNGKRKQDEGR</sequence>
<protein>
    <submittedName>
        <fullName evidence="2">Uncharacterized protein</fullName>
    </submittedName>
</protein>
<name>A0A6B0YQ68_9CHLR</name>
<proteinExistence type="predicted"/>
<gene>
    <name evidence="2" type="ORF">F4Y42_06515</name>
</gene>
<feature type="region of interest" description="Disordered" evidence="1">
    <location>
        <begin position="1"/>
        <end position="60"/>
    </location>
</feature>
<feature type="compositionally biased region" description="Basic residues" evidence="1">
    <location>
        <begin position="44"/>
        <end position="53"/>
    </location>
</feature>
<evidence type="ECO:0000313" key="2">
    <source>
        <dbReference type="EMBL" id="MXY93090.1"/>
    </source>
</evidence>
<dbReference type="EMBL" id="VXRG01000056">
    <property type="protein sequence ID" value="MXY93090.1"/>
    <property type="molecule type" value="Genomic_DNA"/>
</dbReference>
<accession>A0A6B0YQ68</accession>
<feature type="compositionally biased region" description="Basic and acidic residues" evidence="1">
    <location>
        <begin position="1"/>
        <end position="13"/>
    </location>
</feature>
<dbReference type="AlphaFoldDB" id="A0A6B0YQ68"/>